<evidence type="ECO:0000313" key="2">
    <source>
        <dbReference type="EMBL" id="GLI34101.1"/>
    </source>
</evidence>
<feature type="transmembrane region" description="Helical" evidence="1">
    <location>
        <begin position="18"/>
        <end position="43"/>
    </location>
</feature>
<keyword evidence="3" id="KW-1185">Reference proteome</keyword>
<organism evidence="2 3">
    <name type="scientific">Desulforhabdus amnigena</name>
    <dbReference type="NCBI Taxonomy" id="40218"/>
    <lineage>
        <taxon>Bacteria</taxon>
        <taxon>Pseudomonadati</taxon>
        <taxon>Thermodesulfobacteriota</taxon>
        <taxon>Syntrophobacteria</taxon>
        <taxon>Syntrophobacterales</taxon>
        <taxon>Syntrophobacteraceae</taxon>
        <taxon>Desulforhabdus</taxon>
    </lineage>
</organism>
<evidence type="ECO:0000256" key="1">
    <source>
        <dbReference type="SAM" id="Phobius"/>
    </source>
</evidence>
<protein>
    <submittedName>
        <fullName evidence="2">Uncharacterized protein</fullName>
    </submittedName>
</protein>
<proteinExistence type="predicted"/>
<feature type="transmembrane region" description="Helical" evidence="1">
    <location>
        <begin position="87"/>
        <end position="107"/>
    </location>
</feature>
<evidence type="ECO:0000313" key="3">
    <source>
        <dbReference type="Proteomes" id="UP001144372"/>
    </source>
</evidence>
<keyword evidence="1" id="KW-0812">Transmembrane</keyword>
<comment type="caution">
    <text evidence="2">The sequence shown here is derived from an EMBL/GenBank/DDBJ whole genome shotgun (WGS) entry which is preliminary data.</text>
</comment>
<dbReference type="EMBL" id="BSDR01000001">
    <property type="protein sequence ID" value="GLI34101.1"/>
    <property type="molecule type" value="Genomic_DNA"/>
</dbReference>
<keyword evidence="1" id="KW-1133">Transmembrane helix</keyword>
<gene>
    <name evidence="2" type="ORF">DAMNIGENAA_15340</name>
</gene>
<dbReference type="Proteomes" id="UP001144372">
    <property type="component" value="Unassembled WGS sequence"/>
</dbReference>
<keyword evidence="1" id="KW-0472">Membrane</keyword>
<feature type="transmembrane region" description="Helical" evidence="1">
    <location>
        <begin position="49"/>
        <end position="67"/>
    </location>
</feature>
<feature type="transmembrane region" description="Helical" evidence="1">
    <location>
        <begin position="119"/>
        <end position="140"/>
    </location>
</feature>
<reference evidence="2" key="1">
    <citation type="submission" date="2022-12" db="EMBL/GenBank/DDBJ databases">
        <title>Reference genome sequencing for broad-spectrum identification of bacterial and archaeal isolates by mass spectrometry.</title>
        <authorList>
            <person name="Sekiguchi Y."/>
            <person name="Tourlousse D.M."/>
        </authorList>
    </citation>
    <scope>NUCLEOTIDE SEQUENCE</scope>
    <source>
        <strain evidence="2">ASRB1</strain>
    </source>
</reference>
<dbReference type="AlphaFoldDB" id="A0A9W6FTT5"/>
<sequence>MVKSAFWKKCKPTVSRHWLLLTAGLFWSAVGMVLCIMACYWLAHLEWPLNGIGVLLGFGGGIAVYRFGFSRIAKKNIARILKKSENVCFFAFQAWKSYLLVIIMMSFGYTLRHLHTPRIFLAVIYAAVGTGLALSSSLYYK</sequence>
<name>A0A9W6FTT5_9BACT</name>
<accession>A0A9W6FTT5</accession>
<dbReference type="RefSeq" id="WP_281793369.1">
    <property type="nucleotide sequence ID" value="NZ_BSDR01000001.1"/>
</dbReference>